<keyword evidence="5" id="KW-1185">Reference proteome</keyword>
<proteinExistence type="predicted"/>
<dbReference type="InterPro" id="IPR008780">
    <property type="entry name" value="Plasmodium_Vir"/>
</dbReference>
<dbReference type="EMBL" id="FLRD01000953">
    <property type="protein sequence ID" value="SBT55990.1"/>
    <property type="molecule type" value="Genomic_DNA"/>
</dbReference>
<dbReference type="Pfam" id="PF05795">
    <property type="entry name" value="Plasmodium_Vir"/>
    <property type="match status" value="1"/>
</dbReference>
<keyword evidence="1" id="KW-0472">Membrane</keyword>
<reference evidence="4 5" key="2">
    <citation type="submission" date="2016-05" db="EMBL/GenBank/DDBJ databases">
        <authorList>
            <person name="Naeem Raeece"/>
        </authorList>
    </citation>
    <scope>NUCLEOTIDE SEQUENCE [LARGE SCALE GENOMIC DNA]</scope>
</reference>
<keyword evidence="1" id="KW-0812">Transmembrane</keyword>
<evidence type="ECO:0000256" key="1">
    <source>
        <dbReference type="SAM" id="Phobius"/>
    </source>
</evidence>
<dbReference type="Proteomes" id="UP000078555">
    <property type="component" value="Unassembled WGS sequence"/>
</dbReference>
<feature type="transmembrane region" description="Helical" evidence="1">
    <location>
        <begin position="288"/>
        <end position="313"/>
    </location>
</feature>
<organism evidence="2 5">
    <name type="scientific">Plasmodium ovale wallikeri</name>
    <dbReference type="NCBI Taxonomy" id="864142"/>
    <lineage>
        <taxon>Eukaryota</taxon>
        <taxon>Sar</taxon>
        <taxon>Alveolata</taxon>
        <taxon>Apicomplexa</taxon>
        <taxon>Aconoidasida</taxon>
        <taxon>Haemosporida</taxon>
        <taxon>Plasmodiidae</taxon>
        <taxon>Plasmodium</taxon>
        <taxon>Plasmodium (Plasmodium)</taxon>
    </lineage>
</organism>
<accession>A0A1A9AHD3</accession>
<evidence type="ECO:0000313" key="5">
    <source>
        <dbReference type="Proteomes" id="UP000078555"/>
    </source>
</evidence>
<keyword evidence="1" id="KW-1133">Transmembrane helix</keyword>
<reference evidence="2" key="1">
    <citation type="submission" date="2016-05" db="EMBL/GenBank/DDBJ databases">
        <authorList>
            <person name="Lavstsen T."/>
            <person name="Jespersen J.S."/>
        </authorList>
    </citation>
    <scope>NUCLEOTIDE SEQUENCE [LARGE SCALE GENOMIC DNA]</scope>
</reference>
<evidence type="ECO:0000313" key="2">
    <source>
        <dbReference type="EMBL" id="SBT55990.1"/>
    </source>
</evidence>
<gene>
    <name evidence="2" type="ORF">POVWA1_073690</name>
    <name evidence="3" type="ORF">POVWA2_088360</name>
</gene>
<dbReference type="Proteomes" id="UP000078550">
    <property type="component" value="Unassembled WGS sequence"/>
</dbReference>
<evidence type="ECO:0000313" key="4">
    <source>
        <dbReference type="Proteomes" id="UP000078550"/>
    </source>
</evidence>
<dbReference type="AlphaFoldDB" id="A0A1A9AHD3"/>
<name>A0A1A9AHD3_PLAOA</name>
<sequence>MSNSITDPILSKWKEQYHSLMRLPLFRIYINFTKYYTFKRNVNNICSTSIAEESSPYSNNMQDVCQAFNKMIETRNSMVNRANYVSINEYCIYLSYFSYDKIKNSFSSSNFQKFYKALNDTKAQYDLNDDKCTILKFNINEESFNKKKELFFRSDILRWIEKEYNNLFINDYHFLNQYISECEDFYNGIIQNDFCKNGTLYEPELKQFYEAFNKTKDFLKGKAVISVENIKLIEKPECLSEVRNSILPEKDLLVPKADHQMVDISDQPSEVSVPMNPSNIGTHTSEGIILGITFGTFLLILSFYKFTPFGTWLHDKIRKKKSIYGLTDKNSELLLDGSDNEDTNLYSELYPITYHSAQNS</sequence>
<dbReference type="EMBL" id="FLRE01002598">
    <property type="protein sequence ID" value="SBT58839.1"/>
    <property type="molecule type" value="Genomic_DNA"/>
</dbReference>
<evidence type="ECO:0000313" key="3">
    <source>
        <dbReference type="EMBL" id="SBT58839.1"/>
    </source>
</evidence>
<protein>
    <submittedName>
        <fullName evidence="2">PIR Superfamily Protein</fullName>
    </submittedName>
</protein>